<dbReference type="RefSeq" id="WP_144349144.1">
    <property type="nucleotide sequence ID" value="NZ_CP036259.1"/>
</dbReference>
<keyword evidence="20" id="KW-1185">Reference proteome</keyword>
<comment type="subcellular location">
    <subcellularLocation>
        <location evidence="1 13">Cell outer membrane</location>
        <topology evidence="1 13">Multi-pass membrane protein</topology>
    </subcellularLocation>
</comment>
<dbReference type="EMBL" id="CP036259">
    <property type="protein sequence ID" value="QDR79504.1"/>
    <property type="molecule type" value="Genomic_DNA"/>
</dbReference>
<keyword evidence="7 16" id="KW-0732">Signal</keyword>
<dbReference type="GO" id="GO:0038023">
    <property type="term" value="F:signaling receptor activity"/>
    <property type="evidence" value="ECO:0007669"/>
    <property type="project" value="InterPro"/>
</dbReference>
<gene>
    <name evidence="19" type="primary">fhuA_2</name>
    <name evidence="19" type="ORF">SPTER_07790</name>
</gene>
<accession>A0A517DQ56</accession>
<dbReference type="OrthoDB" id="1673996at2"/>
<evidence type="ECO:0000259" key="17">
    <source>
        <dbReference type="Pfam" id="PF00593"/>
    </source>
</evidence>
<keyword evidence="12 13" id="KW-0998">Cell outer membrane</keyword>
<name>A0A517DQ56_9FIRM</name>
<evidence type="ECO:0000313" key="19">
    <source>
        <dbReference type="EMBL" id="QDR79504.1"/>
    </source>
</evidence>
<keyword evidence="11 13" id="KW-0472">Membrane</keyword>
<feature type="signal peptide" evidence="16">
    <location>
        <begin position="1"/>
        <end position="30"/>
    </location>
</feature>
<evidence type="ECO:0000256" key="15">
    <source>
        <dbReference type="SAM" id="MobiDB-lite"/>
    </source>
</evidence>
<feature type="compositionally biased region" description="Polar residues" evidence="15">
    <location>
        <begin position="37"/>
        <end position="54"/>
    </location>
</feature>
<feature type="chain" id="PRO_5022189563" evidence="16">
    <location>
        <begin position="31"/>
        <end position="736"/>
    </location>
</feature>
<keyword evidence="9" id="KW-0406">Ion transport</keyword>
<dbReference type="Gene3D" id="2.170.130.10">
    <property type="entry name" value="TonB-dependent receptor, plug domain"/>
    <property type="match status" value="1"/>
</dbReference>
<dbReference type="InterPro" id="IPR000531">
    <property type="entry name" value="Beta-barrel_TonB"/>
</dbReference>
<dbReference type="InterPro" id="IPR010105">
    <property type="entry name" value="TonB_sidphr_rcpt"/>
</dbReference>
<keyword evidence="19" id="KW-0675">Receptor</keyword>
<keyword evidence="6 13" id="KW-0812">Transmembrane</keyword>
<sequence length="736" mass="81721">MQQSNSPPTAKRLLYALLGLSLFWPLPAAATNGPDATENSAAGQTAKQSPQSPEFSLDEVEITAARDSAPDDGYIAKRSSAATKTDTPLEETARSLSVVTGEQMAARGVTDLFDALSYTPGFSDATANRDSRHFLAQIRGFINNFVTHTDGLRMLQGVGVANPNYDTYSFERIEVLRGPAGILYGAGNPGGVVNQVSKQPTSQPLREIQLQTGSNNLFNGAIDLGGAVNAQGNAEFRLTARSSDENTSMDYGKAERHFIAPALTWRPSDNTSLTILTHFQKDDIKGAPDINPYRYLPNHGLYGYSGTRFYGEHDYDRFTKNDKELGYILKHRFNDTWTVTQSARHSTIDEKSRVIYVDSAANGVASRSAEYLDTDLSANIIDTYFQADWSSGAVKHVTLLGFDYQNTGYDYNYAWGSVADLDLTAMNYGQKITDPDFTYMWKYKVKQTGWYLQDQLKFGRWTATAGGRYDRYDSNRLERLTNTYTRIDQSAFTGRLGLVYDAGNGLFPYISYDESFEGQQGTDRYGNAFDPTTGRQYELGVQYAPENSSIRYTAAIFDLRKQNMLTDDPLNQAGQTRYQVQTGETSARGLELEANIAALKGFNLTAAYTYMPKHEITKDTAAANIGRKTANVSKHSASFWLDTAAPAQEQGILAQGWGFGAGLRYIGSRYDYTNTVKLGGVVLTDAMVRYDSGGWRYALNVHNLFDREYVIGTFPAEGYEYVNPGRTFRLTATRRW</sequence>
<dbReference type="PANTHER" id="PTHR32552">
    <property type="entry name" value="FERRICHROME IRON RECEPTOR-RELATED"/>
    <property type="match status" value="1"/>
</dbReference>
<keyword evidence="4 13" id="KW-1134">Transmembrane beta strand</keyword>
<organism evidence="19 20">
    <name type="scientific">Sporomusa termitida</name>
    <dbReference type="NCBI Taxonomy" id="2377"/>
    <lineage>
        <taxon>Bacteria</taxon>
        <taxon>Bacillati</taxon>
        <taxon>Bacillota</taxon>
        <taxon>Negativicutes</taxon>
        <taxon>Selenomonadales</taxon>
        <taxon>Sporomusaceae</taxon>
        <taxon>Sporomusa</taxon>
    </lineage>
</organism>
<dbReference type="NCBIfam" id="TIGR01783">
    <property type="entry name" value="TonB-siderophor"/>
    <property type="match status" value="1"/>
</dbReference>
<evidence type="ECO:0000256" key="12">
    <source>
        <dbReference type="ARBA" id="ARBA00023237"/>
    </source>
</evidence>
<evidence type="ECO:0000256" key="2">
    <source>
        <dbReference type="ARBA" id="ARBA00009810"/>
    </source>
</evidence>
<dbReference type="GO" id="GO:0015891">
    <property type="term" value="P:siderophore transport"/>
    <property type="evidence" value="ECO:0007669"/>
    <property type="project" value="InterPro"/>
</dbReference>
<evidence type="ECO:0000256" key="9">
    <source>
        <dbReference type="ARBA" id="ARBA00023065"/>
    </source>
</evidence>
<dbReference type="InterPro" id="IPR012910">
    <property type="entry name" value="Plug_dom"/>
</dbReference>
<evidence type="ECO:0000256" key="14">
    <source>
        <dbReference type="RuleBase" id="RU003357"/>
    </source>
</evidence>
<evidence type="ECO:0000256" key="11">
    <source>
        <dbReference type="ARBA" id="ARBA00023136"/>
    </source>
</evidence>
<dbReference type="GO" id="GO:0009279">
    <property type="term" value="C:cell outer membrane"/>
    <property type="evidence" value="ECO:0007669"/>
    <property type="project" value="UniProtKB-SubCell"/>
</dbReference>
<evidence type="ECO:0000259" key="18">
    <source>
        <dbReference type="Pfam" id="PF07715"/>
    </source>
</evidence>
<evidence type="ECO:0000256" key="3">
    <source>
        <dbReference type="ARBA" id="ARBA00022448"/>
    </source>
</evidence>
<dbReference type="Pfam" id="PF00593">
    <property type="entry name" value="TonB_dep_Rec_b-barrel"/>
    <property type="match status" value="1"/>
</dbReference>
<evidence type="ECO:0000256" key="8">
    <source>
        <dbReference type="ARBA" id="ARBA00023004"/>
    </source>
</evidence>
<dbReference type="Gene3D" id="2.40.170.20">
    <property type="entry name" value="TonB-dependent receptor, beta-barrel domain"/>
    <property type="match status" value="1"/>
</dbReference>
<keyword evidence="10 14" id="KW-0798">TonB box</keyword>
<dbReference type="Proteomes" id="UP000320776">
    <property type="component" value="Chromosome"/>
</dbReference>
<proteinExistence type="inferred from homology"/>
<evidence type="ECO:0000256" key="5">
    <source>
        <dbReference type="ARBA" id="ARBA00022496"/>
    </source>
</evidence>
<evidence type="ECO:0000256" key="10">
    <source>
        <dbReference type="ARBA" id="ARBA00023077"/>
    </source>
</evidence>
<evidence type="ECO:0000256" key="7">
    <source>
        <dbReference type="ARBA" id="ARBA00022729"/>
    </source>
</evidence>
<dbReference type="InterPro" id="IPR036942">
    <property type="entry name" value="Beta-barrel_TonB_sf"/>
</dbReference>
<dbReference type="AlphaFoldDB" id="A0A517DQ56"/>
<feature type="domain" description="TonB-dependent receptor-like beta-barrel" evidence="17">
    <location>
        <begin position="265"/>
        <end position="704"/>
    </location>
</feature>
<evidence type="ECO:0000256" key="13">
    <source>
        <dbReference type="PROSITE-ProRule" id="PRU01360"/>
    </source>
</evidence>
<comment type="similarity">
    <text evidence="2 13 14">Belongs to the TonB-dependent receptor family.</text>
</comment>
<dbReference type="SUPFAM" id="SSF56935">
    <property type="entry name" value="Porins"/>
    <property type="match status" value="1"/>
</dbReference>
<reference evidence="19 20" key="1">
    <citation type="submission" date="2019-02" db="EMBL/GenBank/DDBJ databases">
        <title>Closed genome of Sporomusa termitida DSM 4440.</title>
        <authorList>
            <person name="Poehlein A."/>
            <person name="Daniel R."/>
        </authorList>
    </citation>
    <scope>NUCLEOTIDE SEQUENCE [LARGE SCALE GENOMIC DNA]</scope>
    <source>
        <strain evidence="19 20">DSM 4440</strain>
    </source>
</reference>
<evidence type="ECO:0000256" key="6">
    <source>
        <dbReference type="ARBA" id="ARBA00022692"/>
    </source>
</evidence>
<dbReference type="GO" id="GO:0015344">
    <property type="term" value="F:siderophore uptake transmembrane transporter activity"/>
    <property type="evidence" value="ECO:0007669"/>
    <property type="project" value="TreeGrafter"/>
</dbReference>
<dbReference type="InterPro" id="IPR037066">
    <property type="entry name" value="Plug_dom_sf"/>
</dbReference>
<dbReference type="InterPro" id="IPR039426">
    <property type="entry name" value="TonB-dep_rcpt-like"/>
</dbReference>
<dbReference type="PANTHER" id="PTHR32552:SF68">
    <property type="entry name" value="FERRICHROME OUTER MEMBRANE TRANSPORTER_PHAGE RECEPTOR"/>
    <property type="match status" value="1"/>
</dbReference>
<evidence type="ECO:0000256" key="16">
    <source>
        <dbReference type="SAM" id="SignalP"/>
    </source>
</evidence>
<dbReference type="PROSITE" id="PS52016">
    <property type="entry name" value="TONB_DEPENDENT_REC_3"/>
    <property type="match status" value="1"/>
</dbReference>
<dbReference type="CDD" id="cd01347">
    <property type="entry name" value="ligand_gated_channel"/>
    <property type="match status" value="1"/>
</dbReference>
<keyword evidence="5" id="KW-0410">Iron transport</keyword>
<dbReference type="Pfam" id="PF07715">
    <property type="entry name" value="Plug"/>
    <property type="match status" value="1"/>
</dbReference>
<feature type="region of interest" description="Disordered" evidence="15">
    <location>
        <begin position="29"/>
        <end position="91"/>
    </location>
</feature>
<keyword evidence="8" id="KW-0408">Iron</keyword>
<evidence type="ECO:0000256" key="4">
    <source>
        <dbReference type="ARBA" id="ARBA00022452"/>
    </source>
</evidence>
<evidence type="ECO:0000313" key="20">
    <source>
        <dbReference type="Proteomes" id="UP000320776"/>
    </source>
</evidence>
<evidence type="ECO:0000256" key="1">
    <source>
        <dbReference type="ARBA" id="ARBA00004571"/>
    </source>
</evidence>
<protein>
    <submittedName>
        <fullName evidence="19">Ferrichrome outer membrane transporter/phage receptor</fullName>
    </submittedName>
</protein>
<keyword evidence="3 13" id="KW-0813">Transport</keyword>
<feature type="domain" description="TonB-dependent receptor plug" evidence="18">
    <location>
        <begin position="89"/>
        <end position="192"/>
    </location>
</feature>
<dbReference type="KEGG" id="sted:SPTER_07790"/>